<dbReference type="Pfam" id="PF13365">
    <property type="entry name" value="Trypsin_2"/>
    <property type="match status" value="1"/>
</dbReference>
<sequence>MSALEGTARRAVVRISAPGGGYDASGARFWGSGFFIAPGWVLTCAHVVGNGGGDVLRGATAVDVTDWHGRTAPGRVAFALPMPADPDVPPRPWRLPDLALLEVEGAEGAECLWLSDRSAVVPAPISLHGWSFDMGELGLRFGVGTATGGDGADGTAMLLRGEIPVAGCSGGPVVDTARGAVIGVCKGRGKDTAGLAVPITALRRLADDLPGRDRLHAVIRAHDRHHYARYRAVGTGAGWTGMQQALRPGPADGLTPVLRTHLFARLAELSPPATPGEVMALVETVKRRVIQEPYQPGVEHDPRSWREGVGLLYDLRDGGQGGHGRVEAGPDRDLELEAVLLYAARVAAAVSRFGALDDTEPLRELSTWIAAQAEPLPDVIRVEIHRILHGGSDDPDGPRAPSPPGTVELRKPERRDVEPGVAAPSGARADVLVQVDSPVYGDRYPWRVKLLLDGGVVNPLVGDEIGVPRAKLRETLREPIARALRQGDAGGHLAELHMMLPRELFDEPVDSWQLSPPGADGGGIDPHTLPLGQRRVVVVRDRRRRDQPPTPEWQQRWDGTSRGPLTAVPLRREAPLKGHGGPGREGGHAAYGRLSFAADSAIPVYCGEAAVGAGATAMEAALAAGHAVVIWRRCATGHTDCAEFHRRVSLLVGEAGTAGGLPQLIRSLRIACADPEAPDPEAEWARSIALLYDSPHHPPSPGEPLYAPLPRPGGAA</sequence>
<accession>A0ABU2SSF7</accession>
<dbReference type="Proteomes" id="UP001180531">
    <property type="component" value="Unassembled WGS sequence"/>
</dbReference>
<proteinExistence type="predicted"/>
<feature type="region of interest" description="Disordered" evidence="1">
    <location>
        <begin position="388"/>
        <end position="423"/>
    </location>
</feature>
<dbReference type="PANTHER" id="PTHR43019:SF23">
    <property type="entry name" value="PROTEASE DO-LIKE 5, CHLOROPLASTIC"/>
    <property type="match status" value="1"/>
</dbReference>
<dbReference type="Gene3D" id="2.40.10.120">
    <property type="match status" value="1"/>
</dbReference>
<dbReference type="Pfam" id="PF20028">
    <property type="entry name" value="VMAP-C"/>
    <property type="match status" value="1"/>
</dbReference>
<dbReference type="SUPFAM" id="SSF50494">
    <property type="entry name" value="Trypsin-like serine proteases"/>
    <property type="match status" value="1"/>
</dbReference>
<evidence type="ECO:0000313" key="4">
    <source>
        <dbReference type="Proteomes" id="UP001180531"/>
    </source>
</evidence>
<feature type="compositionally biased region" description="Pro residues" evidence="1">
    <location>
        <begin position="697"/>
        <end position="716"/>
    </location>
</feature>
<dbReference type="PANTHER" id="PTHR43019">
    <property type="entry name" value="SERINE ENDOPROTEASE DEGS"/>
    <property type="match status" value="1"/>
</dbReference>
<dbReference type="EMBL" id="JAVRFI010000010">
    <property type="protein sequence ID" value="MDT0450965.1"/>
    <property type="molecule type" value="Genomic_DNA"/>
</dbReference>
<name>A0ABU2SSF7_9ACTN</name>
<evidence type="ECO:0000259" key="2">
    <source>
        <dbReference type="Pfam" id="PF20028"/>
    </source>
</evidence>
<feature type="compositionally biased region" description="Basic and acidic residues" evidence="1">
    <location>
        <begin position="408"/>
        <end position="418"/>
    </location>
</feature>
<reference evidence="3" key="1">
    <citation type="submission" date="2024-05" db="EMBL/GenBank/DDBJ databases">
        <title>30 novel species of actinomycetes from the DSMZ collection.</title>
        <authorList>
            <person name="Nouioui I."/>
        </authorList>
    </citation>
    <scope>NUCLEOTIDE SEQUENCE</scope>
    <source>
        <strain evidence="3">DSM 40473</strain>
    </source>
</reference>
<feature type="region of interest" description="Disordered" evidence="1">
    <location>
        <begin position="693"/>
        <end position="716"/>
    </location>
</feature>
<evidence type="ECO:0000313" key="3">
    <source>
        <dbReference type="EMBL" id="MDT0450965.1"/>
    </source>
</evidence>
<gene>
    <name evidence="3" type="ORF">RM609_18040</name>
</gene>
<dbReference type="InterPro" id="IPR009003">
    <property type="entry name" value="Peptidase_S1_PA"/>
</dbReference>
<organism evidence="3 4">
    <name type="scientific">Streptomyces hesseae</name>
    <dbReference type="NCBI Taxonomy" id="3075519"/>
    <lineage>
        <taxon>Bacteria</taxon>
        <taxon>Bacillati</taxon>
        <taxon>Actinomycetota</taxon>
        <taxon>Actinomycetes</taxon>
        <taxon>Kitasatosporales</taxon>
        <taxon>Streptomycetaceae</taxon>
        <taxon>Streptomyces</taxon>
    </lineage>
</organism>
<dbReference type="InterPro" id="IPR045450">
    <property type="entry name" value="VMAP_C"/>
</dbReference>
<evidence type="ECO:0000256" key="1">
    <source>
        <dbReference type="SAM" id="MobiDB-lite"/>
    </source>
</evidence>
<protein>
    <submittedName>
        <fullName evidence="3">Trypsin-like peptidase domain-containing protein</fullName>
    </submittedName>
</protein>
<keyword evidence="4" id="KW-1185">Reference proteome</keyword>
<feature type="domain" description="vWA-MoxR associated protein C-terminal" evidence="2">
    <location>
        <begin position="442"/>
        <end position="695"/>
    </location>
</feature>
<feature type="region of interest" description="Disordered" evidence="1">
    <location>
        <begin position="541"/>
        <end position="568"/>
    </location>
</feature>
<comment type="caution">
    <text evidence="3">The sequence shown here is derived from an EMBL/GenBank/DDBJ whole genome shotgun (WGS) entry which is preliminary data.</text>
</comment>
<dbReference type="RefSeq" id="WP_311612110.1">
    <property type="nucleotide sequence ID" value="NZ_JAVRFI010000010.1"/>
</dbReference>